<evidence type="ECO:0000256" key="1">
    <source>
        <dbReference type="SAM" id="SignalP"/>
    </source>
</evidence>
<feature type="signal peptide" evidence="1">
    <location>
        <begin position="1"/>
        <end position="25"/>
    </location>
</feature>
<dbReference type="AlphaFoldDB" id="A0A9W7ZXM1"/>
<evidence type="ECO:0000313" key="2">
    <source>
        <dbReference type="EMBL" id="KAJ1915302.1"/>
    </source>
</evidence>
<reference evidence="2" key="1">
    <citation type="submission" date="2022-07" db="EMBL/GenBank/DDBJ databases">
        <title>Phylogenomic reconstructions and comparative analyses of Kickxellomycotina fungi.</title>
        <authorList>
            <person name="Reynolds N.K."/>
            <person name="Stajich J.E."/>
            <person name="Barry K."/>
            <person name="Grigoriev I.V."/>
            <person name="Crous P."/>
            <person name="Smith M.E."/>
        </authorList>
    </citation>
    <scope>NUCLEOTIDE SEQUENCE</scope>
    <source>
        <strain evidence="2">NBRC 100468</strain>
    </source>
</reference>
<evidence type="ECO:0000313" key="3">
    <source>
        <dbReference type="Proteomes" id="UP001150538"/>
    </source>
</evidence>
<keyword evidence="1" id="KW-0732">Signal</keyword>
<proteinExistence type="predicted"/>
<organism evidence="2 3">
    <name type="scientific">Mycoemilia scoparia</name>
    <dbReference type="NCBI Taxonomy" id="417184"/>
    <lineage>
        <taxon>Eukaryota</taxon>
        <taxon>Fungi</taxon>
        <taxon>Fungi incertae sedis</taxon>
        <taxon>Zoopagomycota</taxon>
        <taxon>Kickxellomycotina</taxon>
        <taxon>Kickxellomycetes</taxon>
        <taxon>Kickxellales</taxon>
        <taxon>Kickxellaceae</taxon>
        <taxon>Mycoemilia</taxon>
    </lineage>
</organism>
<dbReference type="Proteomes" id="UP001150538">
    <property type="component" value="Unassembled WGS sequence"/>
</dbReference>
<keyword evidence="3" id="KW-1185">Reference proteome</keyword>
<dbReference type="EMBL" id="JANBPU010000152">
    <property type="protein sequence ID" value="KAJ1915302.1"/>
    <property type="molecule type" value="Genomic_DNA"/>
</dbReference>
<feature type="chain" id="PRO_5040932437" evidence="1">
    <location>
        <begin position="26"/>
        <end position="491"/>
    </location>
</feature>
<accession>A0A9W7ZXM1</accession>
<comment type="caution">
    <text evidence="2">The sequence shown here is derived from an EMBL/GenBank/DDBJ whole genome shotgun (WGS) entry which is preliminary data.</text>
</comment>
<name>A0A9W7ZXM1_9FUNG</name>
<sequence>MRFVKYAAISTLAFALAATAAPVDGGSNQVAAAVSPQQAGLAIPSGVSGPVDKVVGTATNTVSKVDLPQLTPEQQQTLKPVFDAIESLKATAAKDPKTSADIGNALETIHDQTKKIVGTANDRQIVASIFSQVIEALVPPKIASPGAASHAKRDGGKADTVVSGIVGPIVESLLGKGNIDLAAVVDNLFSPNGLVYKVLDTLDQVIESLPIVGPLLGGKNGLLNPVLDTSVGLVDELLGTVGGLAEGLLRKRDDGNLSDGGDLIIDVLDGLRKRDDGSLLDDLDVGDLLDGLLRKCDDGNLSDGGDLIIDVLDGLRKRDDGSLLDDLDVGDLLGDVLRKRDAGNLVDNLLDGGMLAGHLERVDAVHPIDDVLDDILSGIALRKRDAGNLVGDVLVDVLDGGLVGGSGSSQGAVPHLGGLPVVDLRKRDGGNLVGGLLGGATKGNTGHLLDDIPLGDILGKRDDGNIIGDLHDAVDIDPVLGNIDRLVPAKQ</sequence>
<protein>
    <submittedName>
        <fullName evidence="2">Uncharacterized protein</fullName>
    </submittedName>
</protein>
<gene>
    <name evidence="2" type="ORF">H4219_004389</name>
</gene>